<evidence type="ECO:0000313" key="2">
    <source>
        <dbReference type="EMBL" id="MQW92831.1"/>
    </source>
</evidence>
<proteinExistence type="predicted"/>
<keyword evidence="1" id="KW-0732">Signal</keyword>
<name>A0A5Q0P587_9GAMM</name>
<dbReference type="EMBL" id="CP045650">
    <property type="protein sequence ID" value="QGA11793.1"/>
    <property type="molecule type" value="Genomic_DNA"/>
</dbReference>
<dbReference type="AlphaFoldDB" id="A0A5Q0P587"/>
<keyword evidence="4" id="KW-1185">Reference proteome</keyword>
<dbReference type="EMBL" id="WITK01000017">
    <property type="protein sequence ID" value="MQW92831.1"/>
    <property type="molecule type" value="Genomic_DNA"/>
</dbReference>
<evidence type="ECO:0000313" key="5">
    <source>
        <dbReference type="Proteomes" id="UP000480556"/>
    </source>
</evidence>
<gene>
    <name evidence="3" type="ORF">GFH30_10610</name>
    <name evidence="2" type="ORF">GHJ48_10600</name>
</gene>
<evidence type="ECO:0008006" key="6">
    <source>
        <dbReference type="Google" id="ProtNLM"/>
    </source>
</evidence>
<dbReference type="Proteomes" id="UP000327478">
    <property type="component" value="Chromosome"/>
</dbReference>
<dbReference type="RefSeq" id="WP_153372454.1">
    <property type="nucleotide sequence ID" value="NZ_CP045650.1"/>
</dbReference>
<organism evidence="2 5">
    <name type="scientific">Acinetobacter wanghuae</name>
    <dbReference type="NCBI Taxonomy" id="2662362"/>
    <lineage>
        <taxon>Bacteria</taxon>
        <taxon>Pseudomonadati</taxon>
        <taxon>Pseudomonadota</taxon>
        <taxon>Gammaproteobacteria</taxon>
        <taxon>Moraxellales</taxon>
        <taxon>Moraxellaceae</taxon>
        <taxon>Acinetobacter</taxon>
    </lineage>
</organism>
<evidence type="ECO:0000313" key="4">
    <source>
        <dbReference type="Proteomes" id="UP000327478"/>
    </source>
</evidence>
<evidence type="ECO:0000313" key="3">
    <source>
        <dbReference type="EMBL" id="QGA11793.1"/>
    </source>
</evidence>
<feature type="signal peptide" evidence="1">
    <location>
        <begin position="1"/>
        <end position="21"/>
    </location>
</feature>
<protein>
    <recommendedName>
        <fullName evidence="6">Lipoprotein</fullName>
    </recommendedName>
</protein>
<feature type="chain" id="PRO_5044623696" description="Lipoprotein" evidence="1">
    <location>
        <begin position="22"/>
        <end position="116"/>
    </location>
</feature>
<accession>A0A5Q0P587</accession>
<dbReference type="Proteomes" id="UP000480556">
    <property type="component" value="Unassembled WGS sequence"/>
</dbReference>
<sequence length="116" mass="12127">MKTVLKPFMIALLAIPAWAQAAETTTVEKVQQAIGPTTAPVVVDPNGQVTVQSPRTGIKYTFANPNRPIVLQTAAVVAANAVNADRIVASNPALSPASQQQAKQALLNQASELAKN</sequence>
<reference evidence="4 5" key="1">
    <citation type="submission" date="2019-10" db="EMBL/GenBank/DDBJ databases">
        <authorList>
            <person name="Dong K."/>
        </authorList>
    </citation>
    <scope>NUCLEOTIDE SEQUENCE [LARGE SCALE GENOMIC DNA]</scope>
    <source>
        <strain evidence="3">Dk386</strain>
        <strain evidence="4">dk386</strain>
        <strain evidence="5">dk771</strain>
        <strain evidence="2">Dk771</strain>
    </source>
</reference>
<evidence type="ECO:0000256" key="1">
    <source>
        <dbReference type="SAM" id="SignalP"/>
    </source>
</evidence>